<dbReference type="Gene3D" id="3.30.70.270">
    <property type="match status" value="1"/>
</dbReference>
<dbReference type="Proteomes" id="UP000324800">
    <property type="component" value="Unassembled WGS sequence"/>
</dbReference>
<feature type="region of interest" description="Disordered" evidence="1">
    <location>
        <begin position="26"/>
        <end position="126"/>
    </location>
</feature>
<dbReference type="PANTHER" id="PTHR33050:SF7">
    <property type="entry name" value="RIBONUCLEASE H"/>
    <property type="match status" value="1"/>
</dbReference>
<evidence type="ECO:0000259" key="2">
    <source>
        <dbReference type="PROSITE" id="PS50878"/>
    </source>
</evidence>
<evidence type="ECO:0000313" key="3">
    <source>
        <dbReference type="EMBL" id="KAA6388479.1"/>
    </source>
</evidence>
<feature type="compositionally biased region" description="Polar residues" evidence="1">
    <location>
        <begin position="60"/>
        <end position="73"/>
    </location>
</feature>
<proteinExistence type="predicted"/>
<dbReference type="InterPro" id="IPR052055">
    <property type="entry name" value="Hepadnavirus_pol/RT"/>
</dbReference>
<dbReference type="EMBL" id="SNRW01003965">
    <property type="protein sequence ID" value="KAA6388479.1"/>
    <property type="molecule type" value="Genomic_DNA"/>
</dbReference>
<feature type="domain" description="Reverse transcriptase" evidence="2">
    <location>
        <begin position="207"/>
        <end position="390"/>
    </location>
</feature>
<dbReference type="PANTHER" id="PTHR33050">
    <property type="entry name" value="REVERSE TRANSCRIPTASE DOMAIN-CONTAINING PROTEIN"/>
    <property type="match status" value="1"/>
</dbReference>
<dbReference type="Gene3D" id="3.10.10.10">
    <property type="entry name" value="HIV Type 1 Reverse Transcriptase, subunit A, domain 1"/>
    <property type="match status" value="1"/>
</dbReference>
<gene>
    <name evidence="3" type="ORF">EZS28_015994</name>
</gene>
<protein>
    <recommendedName>
        <fullName evidence="2">Reverse transcriptase domain-containing protein</fullName>
    </recommendedName>
</protein>
<dbReference type="AlphaFoldDB" id="A0A5J4W1S5"/>
<feature type="compositionally biased region" description="Basic and acidic residues" evidence="1">
    <location>
        <begin position="76"/>
        <end position="91"/>
    </location>
</feature>
<evidence type="ECO:0000313" key="4">
    <source>
        <dbReference type="Proteomes" id="UP000324800"/>
    </source>
</evidence>
<accession>A0A5J4W1S5</accession>
<dbReference type="InterPro" id="IPR043128">
    <property type="entry name" value="Rev_trsase/Diguanyl_cyclase"/>
</dbReference>
<name>A0A5J4W1S5_9EUKA</name>
<organism evidence="3 4">
    <name type="scientific">Streblomastix strix</name>
    <dbReference type="NCBI Taxonomy" id="222440"/>
    <lineage>
        <taxon>Eukaryota</taxon>
        <taxon>Metamonada</taxon>
        <taxon>Preaxostyla</taxon>
        <taxon>Oxymonadida</taxon>
        <taxon>Streblomastigidae</taxon>
        <taxon>Streblomastix</taxon>
    </lineage>
</organism>
<sequence length="465" mass="54666">MGKLQYPNKGYNQLMTMILEAKQINQSPYQTSPQGVPKQEPTLTLLTTSYPSRSREKRQMQPQLLKTSPQNAPKATRPEQDPRNRNKDSTPKTRQKQSPIPRPKSQISWTEQKGKEERREGRDLENLEIDKENREISDRNGGQIARYVEQWETINIKDFIQQGFTLKRKDNQSINKLQHQLKIMKFRGTEEEAQEYKIMLEEELKENIVIPIKKVQIQWYNPIFRIKKANGKKRKILDAMALNKQIADFHFKMHDSIEVKQTIRLGDLGTSLDLSSAFLHLIVQTESQPYLAFEFQNNHYTNGAMPFGTKHSPIFFATAMELIIQQIKIKTQIRIIYYVDDILHLHQIKKYLKSMTQRVIDTLKYFGITIFTEKSKTESIQIIIFLGWEWNQANATVKTEPKKRLLLLHDRSNMRRWVRTGTEIIVKQTTKLIGKLNYLRLQFQEDSLFLNIMDHQKAQAARLRG</sequence>
<evidence type="ECO:0000256" key="1">
    <source>
        <dbReference type="SAM" id="MobiDB-lite"/>
    </source>
</evidence>
<dbReference type="InterPro" id="IPR043502">
    <property type="entry name" value="DNA/RNA_pol_sf"/>
</dbReference>
<dbReference type="Pfam" id="PF00078">
    <property type="entry name" value="RVT_1"/>
    <property type="match status" value="1"/>
</dbReference>
<reference evidence="3 4" key="1">
    <citation type="submission" date="2019-03" db="EMBL/GenBank/DDBJ databases">
        <title>Single cell metagenomics reveals metabolic interactions within the superorganism composed of flagellate Streblomastix strix and complex community of Bacteroidetes bacteria on its surface.</title>
        <authorList>
            <person name="Treitli S.C."/>
            <person name="Kolisko M."/>
            <person name="Husnik F."/>
            <person name="Keeling P."/>
            <person name="Hampl V."/>
        </authorList>
    </citation>
    <scope>NUCLEOTIDE SEQUENCE [LARGE SCALE GENOMIC DNA]</scope>
    <source>
        <strain evidence="3">ST1C</strain>
    </source>
</reference>
<feature type="compositionally biased region" description="Basic and acidic residues" evidence="1">
    <location>
        <begin position="112"/>
        <end position="126"/>
    </location>
</feature>
<comment type="caution">
    <text evidence="3">The sequence shown here is derived from an EMBL/GenBank/DDBJ whole genome shotgun (WGS) entry which is preliminary data.</text>
</comment>
<dbReference type="InterPro" id="IPR000477">
    <property type="entry name" value="RT_dom"/>
</dbReference>
<dbReference type="PROSITE" id="PS50878">
    <property type="entry name" value="RT_POL"/>
    <property type="match status" value="1"/>
</dbReference>
<dbReference type="SUPFAM" id="SSF56672">
    <property type="entry name" value="DNA/RNA polymerases"/>
    <property type="match status" value="1"/>
</dbReference>